<name>A0A380BZ37_9GAMM</name>
<accession>A0A380BZ37</accession>
<gene>
    <name evidence="1" type="ORF">NCTC10736_04065</name>
</gene>
<dbReference type="RefSeq" id="WP_115407321.1">
    <property type="nucleotide sequence ID" value="NZ_UGYV01000004.1"/>
</dbReference>
<protein>
    <recommendedName>
        <fullName evidence="3">HNH endonuclease 5 domain-containing protein</fullName>
    </recommendedName>
</protein>
<dbReference type="AlphaFoldDB" id="A0A380BZ37"/>
<dbReference type="Proteomes" id="UP000255061">
    <property type="component" value="Unassembled WGS sequence"/>
</dbReference>
<evidence type="ECO:0000313" key="1">
    <source>
        <dbReference type="EMBL" id="SUJ09782.1"/>
    </source>
</evidence>
<dbReference type="EMBL" id="UGYV01000004">
    <property type="protein sequence ID" value="SUJ09782.1"/>
    <property type="molecule type" value="Genomic_DNA"/>
</dbReference>
<organism evidence="1 2">
    <name type="scientific">Shewanella morhuae</name>
    <dbReference type="NCBI Taxonomy" id="365591"/>
    <lineage>
        <taxon>Bacteria</taxon>
        <taxon>Pseudomonadati</taxon>
        <taxon>Pseudomonadota</taxon>
        <taxon>Gammaproteobacteria</taxon>
        <taxon>Alteromonadales</taxon>
        <taxon>Shewanellaceae</taxon>
        <taxon>Shewanella</taxon>
    </lineage>
</organism>
<sequence>MPICCLCCKENELKNSHAIPDTVFKKIFKGKDDSGKSIVVPGGGDNPVHYSSDSWDTLQLCGNCETLLNKNYEDYSIKVLRGALGQFKKHDIGVTFSQINTSKLINFFIAVFWRAANSKHDSYSKVYIPEPWNKQIGEMLLDIKTVPLKLATVRLSRLIDYTKNGGFSPQHLRSIVMSPFFRKHDYGHFSFCFVFEGFFVEIFTPGLKISERKTRGVINKTANMIMVPFIDIFDVPEIEECLVKGYGKHIDGHVTFES</sequence>
<proteinExistence type="predicted"/>
<evidence type="ECO:0000313" key="2">
    <source>
        <dbReference type="Proteomes" id="UP000255061"/>
    </source>
</evidence>
<reference evidence="1 2" key="1">
    <citation type="submission" date="2018-06" db="EMBL/GenBank/DDBJ databases">
        <authorList>
            <consortium name="Pathogen Informatics"/>
            <person name="Doyle S."/>
        </authorList>
    </citation>
    <scope>NUCLEOTIDE SEQUENCE [LARGE SCALE GENOMIC DNA]</scope>
    <source>
        <strain evidence="1 2">NCTC10736</strain>
    </source>
</reference>
<evidence type="ECO:0008006" key="3">
    <source>
        <dbReference type="Google" id="ProtNLM"/>
    </source>
</evidence>